<dbReference type="InterPro" id="IPR002925">
    <property type="entry name" value="Dienelactn_hydro"/>
</dbReference>
<feature type="domain" description="Dienelactone hydrolase" evidence="3">
    <location>
        <begin position="80"/>
        <end position="198"/>
    </location>
</feature>
<dbReference type="RefSeq" id="WP_406695639.1">
    <property type="nucleotide sequence ID" value="NZ_CP155447.1"/>
</dbReference>
<proteinExistence type="predicted"/>
<name>A0AAU7CCP5_9BACT</name>
<dbReference type="Gene3D" id="3.40.50.1820">
    <property type="entry name" value="alpha/beta hydrolase"/>
    <property type="match status" value="1"/>
</dbReference>
<evidence type="ECO:0000313" key="4">
    <source>
        <dbReference type="EMBL" id="XBH02898.1"/>
    </source>
</evidence>
<dbReference type="PANTHER" id="PTHR22946:SF9">
    <property type="entry name" value="POLYKETIDE TRANSFERASE AF380"/>
    <property type="match status" value="1"/>
</dbReference>
<dbReference type="InterPro" id="IPR029058">
    <property type="entry name" value="AB_hydrolase_fold"/>
</dbReference>
<feature type="compositionally biased region" description="Basic and acidic residues" evidence="2">
    <location>
        <begin position="223"/>
        <end position="234"/>
    </location>
</feature>
<accession>A0AAU7CCP5</accession>
<evidence type="ECO:0000256" key="1">
    <source>
        <dbReference type="ARBA" id="ARBA00022801"/>
    </source>
</evidence>
<organism evidence="4">
    <name type="scientific">Singulisphaera sp. Ch08</name>
    <dbReference type="NCBI Taxonomy" id="3120278"/>
    <lineage>
        <taxon>Bacteria</taxon>
        <taxon>Pseudomonadati</taxon>
        <taxon>Planctomycetota</taxon>
        <taxon>Planctomycetia</taxon>
        <taxon>Isosphaerales</taxon>
        <taxon>Isosphaeraceae</taxon>
        <taxon>Singulisphaera</taxon>
    </lineage>
</organism>
<dbReference type="AlphaFoldDB" id="A0AAU7CCP5"/>
<gene>
    <name evidence="4" type="ORF">V5E97_31995</name>
</gene>
<dbReference type="Pfam" id="PF01738">
    <property type="entry name" value="DLH"/>
    <property type="match status" value="1"/>
</dbReference>
<dbReference type="InterPro" id="IPR050261">
    <property type="entry name" value="FrsA_esterase"/>
</dbReference>
<reference evidence="4" key="1">
    <citation type="submission" date="2024-05" db="EMBL/GenBank/DDBJ databases">
        <title>Planctomycetes of the genus Singulisphaera possess chitinolytic capabilities.</title>
        <authorList>
            <person name="Ivanova A."/>
        </authorList>
    </citation>
    <scope>NUCLEOTIDE SEQUENCE</scope>
    <source>
        <strain evidence="4">Ch08T</strain>
    </source>
</reference>
<evidence type="ECO:0000256" key="2">
    <source>
        <dbReference type="SAM" id="MobiDB-lite"/>
    </source>
</evidence>
<dbReference type="GO" id="GO:0052689">
    <property type="term" value="F:carboxylic ester hydrolase activity"/>
    <property type="evidence" value="ECO:0007669"/>
    <property type="project" value="UniProtKB-ARBA"/>
</dbReference>
<keyword evidence="1 4" id="KW-0378">Hydrolase</keyword>
<evidence type="ECO:0000259" key="3">
    <source>
        <dbReference type="Pfam" id="PF01738"/>
    </source>
</evidence>
<dbReference type="PANTHER" id="PTHR22946">
    <property type="entry name" value="DIENELACTONE HYDROLASE DOMAIN-CONTAINING PROTEIN-RELATED"/>
    <property type="match status" value="1"/>
</dbReference>
<feature type="region of interest" description="Disordered" evidence="2">
    <location>
        <begin position="210"/>
        <end position="234"/>
    </location>
</feature>
<dbReference type="SUPFAM" id="SSF53474">
    <property type="entry name" value="alpha/beta-Hydrolases"/>
    <property type="match status" value="1"/>
</dbReference>
<sequence length="234" mass="24777">MQTQREVTIPIAGRQLSGTLGLPQVASGIVLFAHGSGSGRFSPRNQFVAESLQHAGLGTLLIDLLGEDEAADRRKVFDIELLAERLLAAALWLSHEPATHDLRLGYFGASTGAAAALVAAARRPELAWAVVSRGGRPDLASTDLPDVMAPTLLIVGGLDEVVIELNRQAMALLRCPTELVVIPGATHLFPEPGTLEEVAHLAEQWFLQHLGSGSQSPPNRAGRIGDRAPRSEGG</sequence>
<dbReference type="EMBL" id="CP155447">
    <property type="protein sequence ID" value="XBH02898.1"/>
    <property type="molecule type" value="Genomic_DNA"/>
</dbReference>
<protein>
    <submittedName>
        <fullName evidence="4">Dienelactone hydrolase family protein</fullName>
    </submittedName>
</protein>